<dbReference type="InterPro" id="IPR001764">
    <property type="entry name" value="Glyco_hydro_3_N"/>
</dbReference>
<dbReference type="AlphaFoldDB" id="A0A430B320"/>
<sequence length="753" mass="81766">MTIKALLSNMTLKEKVGQLNQRLYGWHVYQKKNGEISLTDAFKEEVARWGSIGLIYGVFRADPWSGKNQTTGLTKEEALTVSRMIQNYIKEHTRLGIPVFLSEECPHGHQGLDSTTTPANISSGASWNPELYQQVQELVAREIREKGAHLGLISTLDIARDPRWGRTEECFSEDPYLAAQFTLAALAGLQGGDTRAVDSNHVLAVLKHFAAQGSGMGGHNSGPVNIGERELREIHLPPMRAAVAAGAELCMAAYNDIDGIPCHGNARLLSSILREEFGFKGAVMADGCALDRLVELSGSPAATAAWALESGVDISLWDNVFPYLEEAVLQGLLSEETLDRAVLRVLRLKEKMGLFEDAAPAVEPVSDMQKRTLVTKLAEESVVLIKNKHRQLPLADTAVESIAVIGPNSHLIYNQLGDYTPFKHVGRCVTVLQGLQARLAGTPVQIYHAPGTAVTTHLENGLEEALAAASKAEHLILVLGGSSARDFDTDFDANGAAISGSSEMTSGENIDLADIRLPNVQVELVKKLAQLGKKMTGILIQGRPHSLCEIEPYLDSLLIAGYPGEFGGDAIASIVFGDANPSGKLAMSIPRSSGQLPVYYNYRDIAFKKDYFDLAGEAAYPFGFGLSYTDFEMTNVSVKDPLPTRAQLQAGQKIVIQGEIANIGGRKGAEVIQLYVKSNQRNVITRVKELKGFVKVPLNAGETTCFKLTLGASELREYDANMTETIMSEFTAIVETTNNRCELPLVIDGENSR</sequence>
<dbReference type="PANTHER" id="PTHR30620">
    <property type="entry name" value="PERIPLASMIC BETA-GLUCOSIDASE-RELATED"/>
    <property type="match status" value="1"/>
</dbReference>
<dbReference type="SMART" id="SM01217">
    <property type="entry name" value="Fn3_like"/>
    <property type="match status" value="1"/>
</dbReference>
<dbReference type="Pfam" id="PF01915">
    <property type="entry name" value="Glyco_hydro_3_C"/>
    <property type="match status" value="1"/>
</dbReference>
<evidence type="ECO:0000313" key="3">
    <source>
        <dbReference type="EMBL" id="RSU14708.1"/>
    </source>
</evidence>
<proteinExistence type="predicted"/>
<dbReference type="InterPro" id="IPR036962">
    <property type="entry name" value="Glyco_hydro_3_N_sf"/>
</dbReference>
<evidence type="ECO:0000259" key="2">
    <source>
        <dbReference type="SMART" id="SM01217"/>
    </source>
</evidence>
<accession>A0A430B320</accession>
<dbReference type="Proteomes" id="UP000286773">
    <property type="component" value="Unassembled WGS sequence"/>
</dbReference>
<dbReference type="InterPro" id="IPR051915">
    <property type="entry name" value="Cellulose_Degrad_GH3"/>
</dbReference>
<dbReference type="SUPFAM" id="SSF52279">
    <property type="entry name" value="Beta-D-glucan exohydrolase, C-terminal domain"/>
    <property type="match status" value="1"/>
</dbReference>
<dbReference type="InterPro" id="IPR013783">
    <property type="entry name" value="Ig-like_fold"/>
</dbReference>
<feature type="domain" description="Fibronectin type III-like" evidence="2">
    <location>
        <begin position="670"/>
        <end position="738"/>
    </location>
</feature>
<dbReference type="InterPro" id="IPR002772">
    <property type="entry name" value="Glyco_hydro_3_C"/>
</dbReference>
<dbReference type="Gene3D" id="2.60.40.10">
    <property type="entry name" value="Immunoglobulins"/>
    <property type="match status" value="1"/>
</dbReference>
<dbReference type="InterPro" id="IPR017853">
    <property type="entry name" value="GH"/>
</dbReference>
<dbReference type="Gene3D" id="3.20.20.300">
    <property type="entry name" value="Glycoside hydrolase, family 3, N-terminal domain"/>
    <property type="match status" value="1"/>
</dbReference>
<dbReference type="Gene3D" id="3.40.50.1700">
    <property type="entry name" value="Glycoside hydrolase family 3 C-terminal domain"/>
    <property type="match status" value="1"/>
</dbReference>
<dbReference type="OrthoDB" id="9805821at2"/>
<evidence type="ECO:0000313" key="4">
    <source>
        <dbReference type="Proteomes" id="UP000286773"/>
    </source>
</evidence>
<keyword evidence="1" id="KW-0378">Hydrolase</keyword>
<dbReference type="Pfam" id="PF14310">
    <property type="entry name" value="Fn3-like"/>
    <property type="match status" value="1"/>
</dbReference>
<dbReference type="InterPro" id="IPR026891">
    <property type="entry name" value="Fn3-like"/>
</dbReference>
<dbReference type="InterPro" id="IPR036881">
    <property type="entry name" value="Glyco_hydro_3_C_sf"/>
</dbReference>
<organism evidence="3 4">
    <name type="scientific">Vagococcus acidifermentans</name>
    <dbReference type="NCBI Taxonomy" id="564710"/>
    <lineage>
        <taxon>Bacteria</taxon>
        <taxon>Bacillati</taxon>
        <taxon>Bacillota</taxon>
        <taxon>Bacilli</taxon>
        <taxon>Lactobacillales</taxon>
        <taxon>Enterococcaceae</taxon>
        <taxon>Vagococcus</taxon>
    </lineage>
</organism>
<dbReference type="SUPFAM" id="SSF51445">
    <property type="entry name" value="(Trans)glycosidases"/>
    <property type="match status" value="1"/>
</dbReference>
<dbReference type="PANTHER" id="PTHR30620:SF123">
    <property type="entry name" value="BETA-XYLOSIDASE"/>
    <property type="match status" value="1"/>
</dbReference>
<name>A0A430B320_9ENTE</name>
<dbReference type="EMBL" id="NGKC01000001">
    <property type="protein sequence ID" value="RSU14708.1"/>
    <property type="molecule type" value="Genomic_DNA"/>
</dbReference>
<protein>
    <submittedName>
        <fullName evidence="3">Beta-glucosidase</fullName>
    </submittedName>
</protein>
<gene>
    <name evidence="3" type="ORF">CBF27_01660</name>
</gene>
<comment type="caution">
    <text evidence="3">The sequence shown here is derived from an EMBL/GenBank/DDBJ whole genome shotgun (WGS) entry which is preliminary data.</text>
</comment>
<dbReference type="RefSeq" id="WP_126811725.1">
    <property type="nucleotide sequence ID" value="NZ_NGKC01000001.1"/>
</dbReference>
<reference evidence="3 4" key="1">
    <citation type="submission" date="2017-05" db="EMBL/GenBank/DDBJ databases">
        <title>Vagococcus spp. assemblies.</title>
        <authorList>
            <person name="Gulvik C.A."/>
        </authorList>
    </citation>
    <scope>NUCLEOTIDE SEQUENCE [LARGE SCALE GENOMIC DNA]</scope>
    <source>
        <strain evidence="3 4">LMG 24798</strain>
    </source>
</reference>
<dbReference type="GO" id="GO:0009251">
    <property type="term" value="P:glucan catabolic process"/>
    <property type="evidence" value="ECO:0007669"/>
    <property type="project" value="TreeGrafter"/>
</dbReference>
<dbReference type="Pfam" id="PF00933">
    <property type="entry name" value="Glyco_hydro_3"/>
    <property type="match status" value="1"/>
</dbReference>
<dbReference type="PRINTS" id="PR00133">
    <property type="entry name" value="GLHYDRLASE3"/>
</dbReference>
<keyword evidence="4" id="KW-1185">Reference proteome</keyword>
<dbReference type="GO" id="GO:0008422">
    <property type="term" value="F:beta-glucosidase activity"/>
    <property type="evidence" value="ECO:0007669"/>
    <property type="project" value="TreeGrafter"/>
</dbReference>
<evidence type="ECO:0000256" key="1">
    <source>
        <dbReference type="ARBA" id="ARBA00022801"/>
    </source>
</evidence>